<dbReference type="Proteomes" id="UP000319498">
    <property type="component" value="Unassembled WGS sequence"/>
</dbReference>
<evidence type="ECO:0000313" key="4">
    <source>
        <dbReference type="Proteomes" id="UP000319498"/>
    </source>
</evidence>
<evidence type="ECO:0000256" key="2">
    <source>
        <dbReference type="ARBA" id="ARBA00022801"/>
    </source>
</evidence>
<protein>
    <submittedName>
        <fullName evidence="3">Dimethylargininase</fullName>
    </submittedName>
</protein>
<organism evidence="3 4">
    <name type="scientific">Brevibacillus formosus</name>
    <dbReference type="NCBI Taxonomy" id="54913"/>
    <lineage>
        <taxon>Bacteria</taxon>
        <taxon>Bacillati</taxon>
        <taxon>Bacillota</taxon>
        <taxon>Bacilli</taxon>
        <taxon>Bacillales</taxon>
        <taxon>Paenibacillaceae</taxon>
        <taxon>Brevibacillus</taxon>
    </lineage>
</organism>
<evidence type="ECO:0000313" key="3">
    <source>
        <dbReference type="EMBL" id="GED56935.1"/>
    </source>
</evidence>
<gene>
    <name evidence="3" type="ORF">BFO01nite_10670</name>
</gene>
<dbReference type="InterPro" id="IPR033199">
    <property type="entry name" value="DDAH-like"/>
</dbReference>
<dbReference type="Pfam" id="PF19420">
    <property type="entry name" value="DDAH_eukar"/>
    <property type="match status" value="1"/>
</dbReference>
<evidence type="ECO:0000256" key="1">
    <source>
        <dbReference type="ARBA" id="ARBA00008532"/>
    </source>
</evidence>
<accession>A0ABQ0T130</accession>
<dbReference type="Gene3D" id="3.75.10.10">
    <property type="entry name" value="L-arginine/glycine Amidinotransferase, Chain A"/>
    <property type="match status" value="1"/>
</dbReference>
<keyword evidence="2" id="KW-0378">Hydrolase</keyword>
<comment type="caution">
    <text evidence="3">The sequence shown here is derived from an EMBL/GenBank/DDBJ whole genome shotgun (WGS) entry which is preliminary data.</text>
</comment>
<dbReference type="PANTHER" id="PTHR12737:SF9">
    <property type="entry name" value="DIMETHYLARGININASE"/>
    <property type="match status" value="1"/>
</dbReference>
<name>A0ABQ0T130_9BACL</name>
<proteinExistence type="inferred from homology"/>
<dbReference type="SUPFAM" id="SSF55909">
    <property type="entry name" value="Pentein"/>
    <property type="match status" value="1"/>
</dbReference>
<keyword evidence="4" id="KW-1185">Reference proteome</keyword>
<reference evidence="3 4" key="1">
    <citation type="submission" date="2019-06" db="EMBL/GenBank/DDBJ databases">
        <title>Whole genome shotgun sequence of Brevibacillus formosus NBRC 15716.</title>
        <authorList>
            <person name="Hosoyama A."/>
            <person name="Uohara A."/>
            <person name="Ohji S."/>
            <person name="Ichikawa N."/>
        </authorList>
    </citation>
    <scope>NUCLEOTIDE SEQUENCE [LARGE SCALE GENOMIC DNA]</scope>
    <source>
        <strain evidence="3 4">NBRC 15716</strain>
    </source>
</reference>
<comment type="similarity">
    <text evidence="1">Belongs to the DDAH family.</text>
</comment>
<dbReference type="PANTHER" id="PTHR12737">
    <property type="entry name" value="DIMETHYLARGININE DIMETHYLAMINOHYDROLASE"/>
    <property type="match status" value="1"/>
</dbReference>
<dbReference type="EMBL" id="BJOL01000006">
    <property type="protein sequence ID" value="GED56935.1"/>
    <property type="molecule type" value="Genomic_DNA"/>
</dbReference>
<sequence>MLVSPSPTVRQRQDSKTEGRSIIMKFSRAIVRKPGKSYVNGLTTSDLGTPDFELALKQHAAYVEALKQTGLDVTVLEADERYPDSTFVEDTAVLTEKCAVITNPGAESRNGEIEDMKLVLPRFYDTIEYIQAPGFLDGGDVMQVENHFYVGLSTRTNEEGAIQFREILSKYGYEVTIVPLKEFFHLKTGIAYLGNDLLVLAGEFIDSEVFSQYKHLVVEKEVEYSANCIHINDYVIIPKGFESTKKQITDAGYNVIELEMSEFQKQDGGLSCLSLRF</sequence>